<feature type="compositionally biased region" description="Basic and acidic residues" evidence="2">
    <location>
        <begin position="1"/>
        <end position="14"/>
    </location>
</feature>
<proteinExistence type="predicted"/>
<dbReference type="EMBL" id="JBHTGL010000008">
    <property type="protein sequence ID" value="MFD0623721.1"/>
    <property type="molecule type" value="Genomic_DNA"/>
</dbReference>
<evidence type="ECO:0000259" key="3">
    <source>
        <dbReference type="Pfam" id="PF07940"/>
    </source>
</evidence>
<organism evidence="4 5">
    <name type="scientific">Streptomyces sanglieri</name>
    <dbReference type="NCBI Taxonomy" id="193460"/>
    <lineage>
        <taxon>Bacteria</taxon>
        <taxon>Bacillati</taxon>
        <taxon>Actinomycetota</taxon>
        <taxon>Actinomycetes</taxon>
        <taxon>Kitasatosporales</taxon>
        <taxon>Streptomycetaceae</taxon>
        <taxon>Streptomyces</taxon>
    </lineage>
</organism>
<dbReference type="SUPFAM" id="SSF48230">
    <property type="entry name" value="Chondroitin AC/alginate lyase"/>
    <property type="match status" value="1"/>
</dbReference>
<dbReference type="Gene3D" id="1.50.10.100">
    <property type="entry name" value="Chondroitin AC/alginate lyase"/>
    <property type="match status" value="1"/>
</dbReference>
<reference evidence="5" key="1">
    <citation type="journal article" date="2019" name="Int. J. Syst. Evol. Microbiol.">
        <title>The Global Catalogue of Microorganisms (GCM) 10K type strain sequencing project: providing services to taxonomists for standard genome sequencing and annotation.</title>
        <authorList>
            <consortium name="The Broad Institute Genomics Platform"/>
            <consortium name="The Broad Institute Genome Sequencing Center for Infectious Disease"/>
            <person name="Wu L."/>
            <person name="Ma J."/>
        </authorList>
    </citation>
    <scope>NUCLEOTIDE SEQUENCE [LARGE SCALE GENOMIC DNA]</scope>
    <source>
        <strain evidence="5">JCM 12607</strain>
    </source>
</reference>
<feature type="region of interest" description="Disordered" evidence="2">
    <location>
        <begin position="1"/>
        <end position="27"/>
    </location>
</feature>
<comment type="caution">
    <text evidence="4">The sequence shown here is derived from an EMBL/GenBank/DDBJ whole genome shotgun (WGS) entry which is preliminary data.</text>
</comment>
<dbReference type="Gene3D" id="2.70.98.70">
    <property type="match status" value="1"/>
</dbReference>
<gene>
    <name evidence="4" type="ORF">ACFQ2K_13975</name>
</gene>
<dbReference type="Pfam" id="PF07940">
    <property type="entry name" value="Hepar_II_III_C"/>
    <property type="match status" value="1"/>
</dbReference>
<comment type="subcellular location">
    <subcellularLocation>
        <location evidence="1">Cell envelope</location>
    </subcellularLocation>
</comment>
<dbReference type="Proteomes" id="UP001596915">
    <property type="component" value="Unassembled WGS sequence"/>
</dbReference>
<sequence>MDRASLRRRSDACRSRRRRPRSRPPDAKDCFLAGYGDDGACSEGLGYWTYGFGFFTIYADALHRRTGGRIDLFDDPTGKIEEIARFPHRVQLSGTAIAAFADSPPTHTLPPGLVARLSRRFPGIGMLPEQLLDTEPVDRPGRWGPGLRDMVWANELPVPAPASAESGGGTYFPDAQWMIVRSRTAGREVGFAAKGGHNEEPHNHNDLGSFVVAVDGEPLLAELGAGFYNGQYFGPDRYDILCTGSQGHSVPLLNGTVQRASREAAAEVLAAEHAPGRALFRIDISAAYPVSGLTSLVREFTFADGVLILRDRFGAQTPLDITERFMSFAPIEVTTPGEALIRGDTAALRLYYDASAWQPRVNHYPHVRQDATGTTVHSLDLRHTGATAQFELRAHPE</sequence>
<name>A0ABW2WSW0_9ACTN</name>
<dbReference type="InterPro" id="IPR012480">
    <property type="entry name" value="Hepar_II_III_C"/>
</dbReference>
<feature type="domain" description="Heparinase II/III-like C-terminal" evidence="3">
    <location>
        <begin position="170"/>
        <end position="343"/>
    </location>
</feature>
<evidence type="ECO:0000256" key="1">
    <source>
        <dbReference type="ARBA" id="ARBA00004196"/>
    </source>
</evidence>
<dbReference type="InterPro" id="IPR008929">
    <property type="entry name" value="Chondroitin_lyas"/>
</dbReference>
<protein>
    <submittedName>
        <fullName evidence="4">Heparinase II/III family protein</fullName>
    </submittedName>
</protein>
<evidence type="ECO:0000313" key="5">
    <source>
        <dbReference type="Proteomes" id="UP001596915"/>
    </source>
</evidence>
<evidence type="ECO:0000313" key="4">
    <source>
        <dbReference type="EMBL" id="MFD0623721.1"/>
    </source>
</evidence>
<keyword evidence="5" id="KW-1185">Reference proteome</keyword>
<evidence type="ECO:0000256" key="2">
    <source>
        <dbReference type="SAM" id="MobiDB-lite"/>
    </source>
</evidence>
<accession>A0ABW2WSW0</accession>